<evidence type="ECO:0000256" key="1">
    <source>
        <dbReference type="SAM" id="MobiDB-lite"/>
    </source>
</evidence>
<proteinExistence type="predicted"/>
<evidence type="ECO:0000313" key="3">
    <source>
        <dbReference type="Proteomes" id="UP000230760"/>
    </source>
</evidence>
<reference evidence="3" key="1">
    <citation type="submission" date="2017-09" db="EMBL/GenBank/DDBJ databases">
        <title>Depth-based differentiation of microbial function through sediment-hosted aquifers and enrichment of novel symbionts in the deep terrestrial subsurface.</title>
        <authorList>
            <person name="Probst A.J."/>
            <person name="Ladd B."/>
            <person name="Jarett J.K."/>
            <person name="Geller-Mcgrath D.E."/>
            <person name="Sieber C.M.K."/>
            <person name="Emerson J.B."/>
            <person name="Anantharaman K."/>
            <person name="Thomas B.C."/>
            <person name="Malmstrom R."/>
            <person name="Stieglmeier M."/>
            <person name="Klingl A."/>
            <person name="Woyke T."/>
            <person name="Ryan C.M."/>
            <person name="Banfield J.F."/>
        </authorList>
    </citation>
    <scope>NUCLEOTIDE SEQUENCE [LARGE SCALE GENOMIC DNA]</scope>
</reference>
<organism evidence="2 3">
    <name type="scientific">Candidatus Nealsonbacteria bacterium CG_4_10_14_0_2_um_filter_38_17</name>
    <dbReference type="NCBI Taxonomy" id="1974680"/>
    <lineage>
        <taxon>Bacteria</taxon>
        <taxon>Candidatus Nealsoniibacteriota</taxon>
    </lineage>
</organism>
<feature type="compositionally biased region" description="Basic and acidic residues" evidence="1">
    <location>
        <begin position="42"/>
        <end position="65"/>
    </location>
</feature>
<dbReference type="EMBL" id="PFPB01000012">
    <property type="protein sequence ID" value="PIZ89210.1"/>
    <property type="molecule type" value="Genomic_DNA"/>
</dbReference>
<protein>
    <submittedName>
        <fullName evidence="2">Uncharacterized protein</fullName>
    </submittedName>
</protein>
<dbReference type="Proteomes" id="UP000230760">
    <property type="component" value="Unassembled WGS sequence"/>
</dbReference>
<name>A0A2M7UZ34_9BACT</name>
<evidence type="ECO:0000313" key="2">
    <source>
        <dbReference type="EMBL" id="PIZ89210.1"/>
    </source>
</evidence>
<feature type="region of interest" description="Disordered" evidence="1">
    <location>
        <begin position="1"/>
        <end position="24"/>
    </location>
</feature>
<dbReference type="AlphaFoldDB" id="A0A2M7UZ34"/>
<sequence length="65" mass="7207">MSGPREEEAERGRQDGEDRAEYEDRMGAGVAAVDVIAGPAHYDSHGGEDYQEGFREGRESGHRNR</sequence>
<accession>A0A2M7UZ34</accession>
<comment type="caution">
    <text evidence="2">The sequence shown here is derived from an EMBL/GenBank/DDBJ whole genome shotgun (WGS) entry which is preliminary data.</text>
</comment>
<feature type="region of interest" description="Disordered" evidence="1">
    <location>
        <begin position="39"/>
        <end position="65"/>
    </location>
</feature>
<gene>
    <name evidence="2" type="ORF">COX90_00480</name>
</gene>